<comment type="caution">
    <text evidence="2">The sequence shown here is derived from an EMBL/GenBank/DDBJ whole genome shotgun (WGS) entry which is preliminary data.</text>
</comment>
<name>A0A077W5R5_SALTM</name>
<organism evidence="2">
    <name type="scientific">Salmonella typhimurium</name>
    <dbReference type="NCBI Taxonomy" id="90371"/>
    <lineage>
        <taxon>Bacteria</taxon>
        <taxon>Pseudomonadati</taxon>
        <taxon>Pseudomonadota</taxon>
        <taxon>Gammaproteobacteria</taxon>
        <taxon>Enterobacterales</taxon>
        <taxon>Enterobacteriaceae</taxon>
        <taxon>Salmonella</taxon>
    </lineage>
</organism>
<dbReference type="GO" id="GO:0004519">
    <property type="term" value="F:endonuclease activity"/>
    <property type="evidence" value="ECO:0007669"/>
    <property type="project" value="UniProtKB-KW"/>
</dbReference>
<protein>
    <submittedName>
        <fullName evidence="2">HNH endonuclease</fullName>
    </submittedName>
</protein>
<evidence type="ECO:0000259" key="1">
    <source>
        <dbReference type="Pfam" id="PF13391"/>
    </source>
</evidence>
<keyword evidence="2" id="KW-0255">Endonuclease</keyword>
<keyword evidence="2" id="KW-0378">Hydrolase</keyword>
<dbReference type="RefSeq" id="WP_001641519.1">
    <property type="nucleotide sequence ID" value="NC_024983.1"/>
</dbReference>
<keyword evidence="2" id="KW-0540">Nuclease</keyword>
<proteinExistence type="predicted"/>
<evidence type="ECO:0000313" key="3">
    <source>
        <dbReference type="EMBL" id="EDA7614422.1"/>
    </source>
</evidence>
<dbReference type="InterPro" id="IPR003615">
    <property type="entry name" value="HNH_nuc"/>
</dbReference>
<sequence length="271" mass="30489">MREPRPRHTLQVIRVPSLEVQDLGLTSFDSWLDENGYDKTNARNNRTIWAREGGWHLKRCRNLETGTDDFWFIAFDGKGGKIYPLKTQRDYRAAYRKLEAEGYAPAVIEQMTTGAAYNLAYPRSTLKQAETATSEPKRKPDVDIQGEHCERVVTQRSGVAQGKFKALLIENFAGRCAVTGWVNGGVLDAAHIEHGTRYNPSNGILMTPTMHALFDADLMGIDPATLTVHFKPGIELGELFEGRKITPLVYDLDLERLAVRWAGYQGLAHEQ</sequence>
<dbReference type="Pfam" id="PF13391">
    <property type="entry name" value="HNH_2"/>
    <property type="match status" value="1"/>
</dbReference>
<dbReference type="EMBL" id="AALLDS010000024">
    <property type="protein sequence ID" value="EDA7614422.1"/>
    <property type="molecule type" value="Genomic_DNA"/>
</dbReference>
<dbReference type="AlphaFoldDB" id="A0A077W5R5"/>
<feature type="domain" description="HNH nuclease" evidence="1">
    <location>
        <begin position="176"/>
        <end position="222"/>
    </location>
</feature>
<dbReference type="EMBL" id="AAKWTQ010000054">
    <property type="protein sequence ID" value="ECW5427689.1"/>
    <property type="molecule type" value="Genomic_DNA"/>
</dbReference>
<gene>
    <name evidence="3" type="ORF">A3V89_16785</name>
    <name evidence="2" type="ORF">ADQ28_25595</name>
</gene>
<reference evidence="3" key="1">
    <citation type="submission" date="2018-07" db="EMBL/GenBank/DDBJ databases">
        <authorList>
            <person name="Ashton P.M."/>
            <person name="Dallman T."/>
            <person name="Nair S."/>
            <person name="De Pinna E."/>
            <person name="Peters T."/>
            <person name="Grant K."/>
        </authorList>
    </citation>
    <scope>NUCLEOTIDE SEQUENCE</scope>
    <source>
        <strain evidence="3">116039</strain>
    </source>
</reference>
<accession>A0A077W5R5</accession>
<evidence type="ECO:0000313" key="2">
    <source>
        <dbReference type="EMBL" id="ECW5427689.1"/>
    </source>
</evidence>
<reference evidence="2" key="2">
    <citation type="submission" date="2018-07" db="EMBL/GenBank/DDBJ databases">
        <authorList>
            <consortium name="GenomeTrakr network: Whole genome sequencing for foodborne pathogen traceback"/>
        </authorList>
    </citation>
    <scope>NUCLEOTIDE SEQUENCE</scope>
    <source>
        <strain evidence="2">ADRDL-14-19262</strain>
    </source>
</reference>